<evidence type="ECO:0000313" key="1">
    <source>
        <dbReference type="EMBL" id="KNZ56986.1"/>
    </source>
</evidence>
<accession>A0A0L6V860</accession>
<evidence type="ECO:0000313" key="2">
    <source>
        <dbReference type="Proteomes" id="UP000037035"/>
    </source>
</evidence>
<dbReference type="PANTHER" id="PTHR33324:SF2">
    <property type="entry name" value="MYB_SANT-LIKE DNA-BINDING DOMAIN-CONTAINING PROTEIN"/>
    <property type="match status" value="1"/>
</dbReference>
<gene>
    <name evidence="1" type="ORF">VP01_226g1</name>
</gene>
<organism evidence="1 2">
    <name type="scientific">Puccinia sorghi</name>
    <dbReference type="NCBI Taxonomy" id="27349"/>
    <lineage>
        <taxon>Eukaryota</taxon>
        <taxon>Fungi</taxon>
        <taxon>Dikarya</taxon>
        <taxon>Basidiomycota</taxon>
        <taxon>Pucciniomycotina</taxon>
        <taxon>Pucciniomycetes</taxon>
        <taxon>Pucciniales</taxon>
        <taxon>Pucciniaceae</taxon>
        <taxon>Puccinia</taxon>
    </lineage>
</organism>
<dbReference type="EMBL" id="LAVV01007136">
    <property type="protein sequence ID" value="KNZ56986.1"/>
    <property type="molecule type" value="Genomic_DNA"/>
</dbReference>
<reference evidence="1 2" key="1">
    <citation type="submission" date="2015-08" db="EMBL/GenBank/DDBJ databases">
        <title>Next Generation Sequencing and Analysis of the Genome of Puccinia sorghi L Schw, the Causal Agent of Maize Common Rust.</title>
        <authorList>
            <person name="Rochi L."/>
            <person name="Burguener G."/>
            <person name="Darino M."/>
            <person name="Turjanski A."/>
            <person name="Kreff E."/>
            <person name="Dieguez M.J."/>
            <person name="Sacco F."/>
        </authorList>
    </citation>
    <scope>NUCLEOTIDE SEQUENCE [LARGE SCALE GENOMIC DNA]</scope>
    <source>
        <strain evidence="1 2">RO10H11247</strain>
    </source>
</reference>
<dbReference type="Proteomes" id="UP000037035">
    <property type="component" value="Unassembled WGS sequence"/>
</dbReference>
<name>A0A0L6V860_9BASI</name>
<comment type="caution">
    <text evidence="1">The sequence shown here is derived from an EMBL/GenBank/DDBJ whole genome shotgun (WGS) entry which is preliminary data.</text>
</comment>
<dbReference type="PANTHER" id="PTHR33324">
    <property type="entry name" value="EXPRESSED PROTEIN"/>
    <property type="match status" value="1"/>
</dbReference>
<protein>
    <submittedName>
        <fullName evidence="1">Uncharacterized protein</fullName>
    </submittedName>
</protein>
<proteinExistence type="predicted"/>
<keyword evidence="2" id="KW-1185">Reference proteome</keyword>
<dbReference type="AlphaFoldDB" id="A0A0L6V860"/>
<dbReference type="OrthoDB" id="2595100at2759"/>
<dbReference type="VEuPathDB" id="FungiDB:VP01_226g1"/>
<sequence length="127" mass="13905">MQPIKKMAPVLWEKDGQGGLTSIHIVLDWLAIEGNYQLWQGDTGSGSTKAALTSKILSVMVNASTTHRDNKATSNGTLVHVSWMKKLQTEQIILQVSLLSSITQTSIFISNLSITNFCTCKLFSGSY</sequence>